<sequence length="592" mass="67131">MAVTKFLILLALTVGCTLAIKLPQNPEPNPEPLKWWQQEIIYQVYPRSHQDSDGDGVGDLAGIQSRLDHFTDLGVGAVWISPIYKSPMKDFGYDISNFTDIEPQFGTLESFKNLSSALKERNIKLIMDFVPNHSSNEHPWFNMSINREEIYDDFYVWKDPSGVNSSTGEPLPPNNWISVFGGSAWTYVEAREQFYLHQFTPEQPDLNYENPEVTKAILAAIKFWLDLGVDGFRVDAVPHLFDKPRPLWTQPVDPNRPPTALPSDWAYYQHLYTYNLPGVFEVLAKFRELLDIYTWADGIERVMFVEAGVPTLDLLFEYYGTKEKPIAHFPFNFEFINRVKSGFNGTNIADVVDEWFTKMPEGMWANWLVGNHDNNRVASRFSPDTGIVDAFNALVLLLPGNAVTYYGEEIGMKNANISWEDTVDPPGCSAGPDRYQQFSRDPERTPMHWNDDKNAGFSTANKTWLPMHPDYPEVNVEAQINTTGASHIKVYKQLSALRATDVWRYGSMESQAPDGGALFGFSRIYNGKGFICLFNFVDEVKTINIPQEFEDIPQNATVYSTSVGFEPETAIGSSVRTDNLVIGARHSIILEF</sequence>
<evidence type="ECO:0000256" key="6">
    <source>
        <dbReference type="SAM" id="SignalP"/>
    </source>
</evidence>
<keyword evidence="5" id="KW-0326">Glycosidase</keyword>
<keyword evidence="6" id="KW-0732">Signal</keyword>
<accession>A0A1D2MFA9</accession>
<evidence type="ECO:0000313" key="8">
    <source>
        <dbReference type="EMBL" id="ODM91666.1"/>
    </source>
</evidence>
<dbReference type="EC" id="3.2.1.20" evidence="3"/>
<feature type="domain" description="Glycosyl hydrolase family 13 catalytic" evidence="7">
    <location>
        <begin position="43"/>
        <end position="444"/>
    </location>
</feature>
<dbReference type="AlphaFoldDB" id="A0A1D2MFA9"/>
<dbReference type="GO" id="GO:0005975">
    <property type="term" value="P:carbohydrate metabolic process"/>
    <property type="evidence" value="ECO:0007669"/>
    <property type="project" value="InterPro"/>
</dbReference>
<dbReference type="Pfam" id="PF00128">
    <property type="entry name" value="Alpha-amylase"/>
    <property type="match status" value="1"/>
</dbReference>
<dbReference type="PANTHER" id="PTHR10357">
    <property type="entry name" value="ALPHA-AMYLASE FAMILY MEMBER"/>
    <property type="match status" value="1"/>
</dbReference>
<comment type="similarity">
    <text evidence="2">Belongs to the glycosyl hydrolase 13 family.</text>
</comment>
<organism evidence="8 9">
    <name type="scientific">Orchesella cincta</name>
    <name type="common">Springtail</name>
    <name type="synonym">Podura cincta</name>
    <dbReference type="NCBI Taxonomy" id="48709"/>
    <lineage>
        <taxon>Eukaryota</taxon>
        <taxon>Metazoa</taxon>
        <taxon>Ecdysozoa</taxon>
        <taxon>Arthropoda</taxon>
        <taxon>Hexapoda</taxon>
        <taxon>Collembola</taxon>
        <taxon>Entomobryomorpha</taxon>
        <taxon>Entomobryoidea</taxon>
        <taxon>Orchesellidae</taxon>
        <taxon>Orchesellinae</taxon>
        <taxon>Orchesella</taxon>
    </lineage>
</organism>
<dbReference type="Proteomes" id="UP000094527">
    <property type="component" value="Unassembled WGS sequence"/>
</dbReference>
<evidence type="ECO:0000256" key="1">
    <source>
        <dbReference type="ARBA" id="ARBA00001657"/>
    </source>
</evidence>
<dbReference type="InterPro" id="IPR017853">
    <property type="entry name" value="GH"/>
</dbReference>
<evidence type="ECO:0000313" key="9">
    <source>
        <dbReference type="Proteomes" id="UP000094527"/>
    </source>
</evidence>
<dbReference type="SUPFAM" id="SSF51445">
    <property type="entry name" value="(Trans)glycosidases"/>
    <property type="match status" value="1"/>
</dbReference>
<keyword evidence="4" id="KW-0325">Glycoprotein</keyword>
<proteinExistence type="inferred from homology"/>
<protein>
    <recommendedName>
        <fullName evidence="3">alpha-glucosidase</fullName>
        <ecNumber evidence="3">3.2.1.20</ecNumber>
    </recommendedName>
</protein>
<dbReference type="FunFam" id="3.90.400.10:FF:000001">
    <property type="entry name" value="Maltase A3, isoform A"/>
    <property type="match status" value="1"/>
</dbReference>
<reference evidence="8 9" key="1">
    <citation type="journal article" date="2016" name="Genome Biol. Evol.">
        <title>Gene Family Evolution Reflects Adaptation to Soil Environmental Stressors in the Genome of the Collembolan Orchesella cincta.</title>
        <authorList>
            <person name="Faddeeva-Vakhrusheva A."/>
            <person name="Derks M.F."/>
            <person name="Anvar S.Y."/>
            <person name="Agamennone V."/>
            <person name="Suring W."/>
            <person name="Smit S."/>
            <person name="van Straalen N.M."/>
            <person name="Roelofs D."/>
        </authorList>
    </citation>
    <scope>NUCLEOTIDE SEQUENCE [LARGE SCALE GENOMIC DNA]</scope>
    <source>
        <tissue evidence="8">Mixed pool</tissue>
    </source>
</reference>
<dbReference type="InterPro" id="IPR006047">
    <property type="entry name" value="GH13_cat_dom"/>
</dbReference>
<feature type="chain" id="PRO_5008903937" description="alpha-glucosidase" evidence="6">
    <location>
        <begin position="20"/>
        <end position="592"/>
    </location>
</feature>
<evidence type="ECO:0000256" key="4">
    <source>
        <dbReference type="ARBA" id="ARBA00023180"/>
    </source>
</evidence>
<keyword evidence="9" id="KW-1185">Reference proteome</keyword>
<comment type="caution">
    <text evidence="8">The sequence shown here is derived from an EMBL/GenBank/DDBJ whole genome shotgun (WGS) entry which is preliminary data.</text>
</comment>
<keyword evidence="5" id="KW-0378">Hydrolase</keyword>
<dbReference type="Gene3D" id="3.90.400.10">
    <property type="entry name" value="Oligo-1,6-glucosidase, Domain 2"/>
    <property type="match status" value="1"/>
</dbReference>
<dbReference type="OrthoDB" id="1740265at2759"/>
<dbReference type="Gene3D" id="3.20.20.80">
    <property type="entry name" value="Glycosidases"/>
    <property type="match status" value="1"/>
</dbReference>
<dbReference type="OMA" id="HATRFAN"/>
<evidence type="ECO:0000256" key="2">
    <source>
        <dbReference type="ARBA" id="ARBA00008061"/>
    </source>
</evidence>
<dbReference type="SMART" id="SM00642">
    <property type="entry name" value="Aamy"/>
    <property type="match status" value="1"/>
</dbReference>
<evidence type="ECO:0000256" key="3">
    <source>
        <dbReference type="ARBA" id="ARBA00012741"/>
    </source>
</evidence>
<dbReference type="PANTHER" id="PTHR10357:SF179">
    <property type="entry name" value="NEUTRAL AND BASIC AMINO ACID TRANSPORT PROTEIN RBAT"/>
    <property type="match status" value="1"/>
</dbReference>
<dbReference type="CDD" id="cd11328">
    <property type="entry name" value="AmyAc_maltase"/>
    <property type="match status" value="1"/>
</dbReference>
<dbReference type="GO" id="GO:0004558">
    <property type="term" value="F:alpha-1,4-glucosidase activity"/>
    <property type="evidence" value="ECO:0007669"/>
    <property type="project" value="UniProtKB-EC"/>
</dbReference>
<evidence type="ECO:0000259" key="7">
    <source>
        <dbReference type="SMART" id="SM00642"/>
    </source>
</evidence>
<evidence type="ECO:0000256" key="5">
    <source>
        <dbReference type="ARBA" id="ARBA00023295"/>
    </source>
</evidence>
<gene>
    <name evidence="8" type="ORF">Ocin01_15017</name>
</gene>
<comment type="catalytic activity">
    <reaction evidence="1">
        <text>Hydrolysis of terminal, non-reducing (1-&gt;4)-linked alpha-D-glucose residues with release of alpha-D-glucose.</text>
        <dbReference type="EC" id="3.2.1.20"/>
    </reaction>
</comment>
<dbReference type="InterPro" id="IPR045857">
    <property type="entry name" value="O16G_dom_2"/>
</dbReference>
<name>A0A1D2MFA9_ORCCI</name>
<dbReference type="EMBL" id="LJIJ01001455">
    <property type="protein sequence ID" value="ODM91666.1"/>
    <property type="molecule type" value="Genomic_DNA"/>
</dbReference>
<dbReference type="PROSITE" id="PS51257">
    <property type="entry name" value="PROKAR_LIPOPROTEIN"/>
    <property type="match status" value="1"/>
</dbReference>
<dbReference type="STRING" id="48709.A0A1D2MFA9"/>
<feature type="signal peptide" evidence="6">
    <location>
        <begin position="1"/>
        <end position="19"/>
    </location>
</feature>